<accession>A0A9W9FTZ8</accession>
<keyword evidence="2" id="KW-1185">Reference proteome</keyword>
<evidence type="ECO:0000313" key="2">
    <source>
        <dbReference type="Proteomes" id="UP001149165"/>
    </source>
</evidence>
<dbReference type="Proteomes" id="UP001149165">
    <property type="component" value="Unassembled WGS sequence"/>
</dbReference>
<sequence length="94" mass="10588">MVIETTQIRVGDETEHIQRCWIVQTVANMSKNLAQGDEPLGSTVQVPSSIWSTHAVPSKITPTFEICNIKRTYQLEVRLGFDVGYFKVRILVPA</sequence>
<evidence type="ECO:0008006" key="3">
    <source>
        <dbReference type="Google" id="ProtNLM"/>
    </source>
</evidence>
<reference evidence="1" key="1">
    <citation type="submission" date="2022-11" db="EMBL/GenBank/DDBJ databases">
        <authorList>
            <person name="Petersen C."/>
        </authorList>
    </citation>
    <scope>NUCLEOTIDE SEQUENCE</scope>
    <source>
        <strain evidence="1">IBT 30069</strain>
    </source>
</reference>
<organism evidence="1 2">
    <name type="scientific">Penicillium angulare</name>
    <dbReference type="NCBI Taxonomy" id="116970"/>
    <lineage>
        <taxon>Eukaryota</taxon>
        <taxon>Fungi</taxon>
        <taxon>Dikarya</taxon>
        <taxon>Ascomycota</taxon>
        <taxon>Pezizomycotina</taxon>
        <taxon>Eurotiomycetes</taxon>
        <taxon>Eurotiomycetidae</taxon>
        <taxon>Eurotiales</taxon>
        <taxon>Aspergillaceae</taxon>
        <taxon>Penicillium</taxon>
    </lineage>
</organism>
<dbReference type="EMBL" id="JAPQKH010000003">
    <property type="protein sequence ID" value="KAJ5106359.1"/>
    <property type="molecule type" value="Genomic_DNA"/>
</dbReference>
<comment type="caution">
    <text evidence="1">The sequence shown here is derived from an EMBL/GenBank/DDBJ whole genome shotgun (WGS) entry which is preliminary data.</text>
</comment>
<proteinExistence type="predicted"/>
<dbReference type="AlphaFoldDB" id="A0A9W9FTZ8"/>
<reference evidence="1" key="2">
    <citation type="journal article" date="2023" name="IMA Fungus">
        <title>Comparative genomic study of the Penicillium genus elucidates a diverse pangenome and 15 lateral gene transfer events.</title>
        <authorList>
            <person name="Petersen C."/>
            <person name="Sorensen T."/>
            <person name="Nielsen M.R."/>
            <person name="Sondergaard T.E."/>
            <person name="Sorensen J.L."/>
            <person name="Fitzpatrick D.A."/>
            <person name="Frisvad J.C."/>
            <person name="Nielsen K.L."/>
        </authorList>
    </citation>
    <scope>NUCLEOTIDE SEQUENCE</scope>
    <source>
        <strain evidence="1">IBT 30069</strain>
    </source>
</reference>
<protein>
    <recommendedName>
        <fullName evidence="3">Arrestin-like N-terminal domain-containing protein</fullName>
    </recommendedName>
</protein>
<dbReference type="OrthoDB" id="3365616at2759"/>
<name>A0A9W9FTZ8_9EURO</name>
<evidence type="ECO:0000313" key="1">
    <source>
        <dbReference type="EMBL" id="KAJ5106359.1"/>
    </source>
</evidence>
<gene>
    <name evidence="1" type="ORF">N7456_003034</name>
</gene>